<organism evidence="3 4">
    <name type="scientific">Marasmiellus scandens</name>
    <dbReference type="NCBI Taxonomy" id="2682957"/>
    <lineage>
        <taxon>Eukaryota</taxon>
        <taxon>Fungi</taxon>
        <taxon>Dikarya</taxon>
        <taxon>Basidiomycota</taxon>
        <taxon>Agaricomycotina</taxon>
        <taxon>Agaricomycetes</taxon>
        <taxon>Agaricomycetidae</taxon>
        <taxon>Agaricales</taxon>
        <taxon>Marasmiineae</taxon>
        <taxon>Omphalotaceae</taxon>
        <taxon>Marasmiellus</taxon>
    </lineage>
</organism>
<keyword evidence="4" id="KW-1185">Reference proteome</keyword>
<reference evidence="3 4" key="1">
    <citation type="submission" date="2024-01" db="EMBL/GenBank/DDBJ databases">
        <title>A draft genome for the cacao thread blight pathogen Marasmiellus scandens.</title>
        <authorList>
            <person name="Baruah I.K."/>
            <person name="Leung J."/>
            <person name="Bukari Y."/>
            <person name="Amoako-Attah I."/>
            <person name="Meinhardt L.W."/>
            <person name="Bailey B.A."/>
            <person name="Cohen S.P."/>
        </authorList>
    </citation>
    <scope>NUCLEOTIDE SEQUENCE [LARGE SCALE GENOMIC DNA]</scope>
    <source>
        <strain evidence="3 4">GH-19</strain>
    </source>
</reference>
<keyword evidence="1" id="KW-0694">RNA-binding</keyword>
<dbReference type="InterPro" id="IPR057596">
    <property type="entry name" value="RDRP_core"/>
</dbReference>
<protein>
    <recommendedName>
        <fullName evidence="1">RNA-dependent RNA polymerase</fullName>
        <ecNumber evidence="1">2.7.7.48</ecNumber>
    </recommendedName>
</protein>
<keyword evidence="1" id="KW-0548">Nucleotidyltransferase</keyword>
<sequence>MSKDLGYDQIPIAGLDQLRQLGSCSKAVPQVERTIAGRSDKSELAFPGKNNPFAEEQASIFPWDEFDREEKALEEDPYAGLGCDSNSDWFGGKVVFRMTLRSGLKTSLEKVELGASNRFARRWGSKSFVRVKVSKDLWSSGDALVEYFKRPFVICGKIYRAFLEKDRTVFLFRTNESLDSNGQIVADKNTSGLSLEDFMEFHNPLSENQMQSAAKYASRFALGLSTSAPGLRVQPENILDLDDIVSAEGSEMTDGAGFINRAGLRKLNHKFGWHDHAVAIQCRIAGAKGMLSEHPCDDHEEPRVWLRPSQIKIQYEKDVLAREPALQTIDVLRSSHSRHGCRLSAETIIILEDNGVPKEVFSSLLEEGVKDVITAFTTWSGPTAMFDLYATVDRAGGVTAARKARLDPGMARLKGYRENYNEAQEEEDEDELDQFDITESSVAWFPDEISGQPSSLEETVMYACASGFTPQSCPLMKEKLRQVFIKEMDKFSKTLRVDVKMACTAFILPDPIGVLKEGEVYFKSSRRNLLSSDGSETDIVIGDVLVTRHPCKLPTDIQKWKAVDKRELHEYTDIIYFSTKGLRRAADYLGGGDYDGDKCLLIFQPEIVDPFKNAALSFADPRDDIKEEYFSRHTETVKELLHRAPRTREHPSAHIHALQEYLLGGLKVPSLVGQASNMHDYLLYTKGPRHQDSILLSHIFCHTLDGAKTGLKPIQEKLTNLRKKYDKGPMHWKTKSNDTLVSRPDNAYKGIRSSRLPPFVMDYLKKYASDKVGKEKDRVNKECFESIRVVVDDHLVAPYLEAKELVKRQCEVTKCDIAEKELKAIEDHVAKMYEIHQDRLRMPGGEKGFTDKRIETRQNILRSISREFAALPPPSGLCTMSADQVDRVKASYAYWYDSRNSLNGWSRFPWNVAMRELCAIKAKALGRYNTITGSFYDSFTIRKAR</sequence>
<feature type="domain" description="RDRP core" evidence="2">
    <location>
        <begin position="105"/>
        <end position="737"/>
    </location>
</feature>
<dbReference type="InterPro" id="IPR007855">
    <property type="entry name" value="RDRP"/>
</dbReference>
<dbReference type="EC" id="2.7.7.48" evidence="1"/>
<name>A0ABR1K6Q4_9AGAR</name>
<evidence type="ECO:0000256" key="1">
    <source>
        <dbReference type="RuleBase" id="RU363098"/>
    </source>
</evidence>
<dbReference type="PANTHER" id="PTHR23079:SF14">
    <property type="entry name" value="RNA-DEPENDENT RNA POLYMERASE"/>
    <property type="match status" value="1"/>
</dbReference>
<dbReference type="Pfam" id="PF05183">
    <property type="entry name" value="RdRP"/>
    <property type="match status" value="1"/>
</dbReference>
<accession>A0ABR1K6Q4</accession>
<keyword evidence="1" id="KW-0696">RNA-directed RNA polymerase</keyword>
<comment type="similarity">
    <text evidence="1">Belongs to the RdRP family.</text>
</comment>
<evidence type="ECO:0000313" key="3">
    <source>
        <dbReference type="EMBL" id="KAK7470551.1"/>
    </source>
</evidence>
<comment type="caution">
    <text evidence="3">The sequence shown here is derived from an EMBL/GenBank/DDBJ whole genome shotgun (WGS) entry which is preliminary data.</text>
</comment>
<dbReference type="PANTHER" id="PTHR23079">
    <property type="entry name" value="RNA-DEPENDENT RNA POLYMERASE"/>
    <property type="match status" value="1"/>
</dbReference>
<evidence type="ECO:0000259" key="2">
    <source>
        <dbReference type="Pfam" id="PF05183"/>
    </source>
</evidence>
<evidence type="ECO:0000313" key="4">
    <source>
        <dbReference type="Proteomes" id="UP001498398"/>
    </source>
</evidence>
<comment type="catalytic activity">
    <reaction evidence="1">
        <text>RNA(n) + a ribonucleoside 5'-triphosphate = RNA(n+1) + diphosphate</text>
        <dbReference type="Rhea" id="RHEA:21248"/>
        <dbReference type="Rhea" id="RHEA-COMP:14527"/>
        <dbReference type="Rhea" id="RHEA-COMP:17342"/>
        <dbReference type="ChEBI" id="CHEBI:33019"/>
        <dbReference type="ChEBI" id="CHEBI:61557"/>
        <dbReference type="ChEBI" id="CHEBI:140395"/>
        <dbReference type="EC" id="2.7.7.48"/>
    </reaction>
</comment>
<gene>
    <name evidence="3" type="ORF">VKT23_001976</name>
</gene>
<proteinExistence type="inferred from homology"/>
<dbReference type="Proteomes" id="UP001498398">
    <property type="component" value="Unassembled WGS sequence"/>
</dbReference>
<keyword evidence="1" id="KW-0808">Transferase</keyword>
<dbReference type="EMBL" id="JBANRG010000002">
    <property type="protein sequence ID" value="KAK7470551.1"/>
    <property type="molecule type" value="Genomic_DNA"/>
</dbReference>